<reference evidence="2 3" key="1">
    <citation type="journal article" date="2018" name="Mol. Biol. Evol.">
        <title>Analysis of the draft genome of the red seaweed Gracilariopsis chorda provides insights into genome size evolution in Rhodophyta.</title>
        <authorList>
            <person name="Lee J."/>
            <person name="Yang E.C."/>
            <person name="Graf L."/>
            <person name="Yang J.H."/>
            <person name="Qiu H."/>
            <person name="Zel Zion U."/>
            <person name="Chan C.X."/>
            <person name="Stephens T.G."/>
            <person name="Weber A.P.M."/>
            <person name="Boo G.H."/>
            <person name="Boo S.M."/>
            <person name="Kim K.M."/>
            <person name="Shin Y."/>
            <person name="Jung M."/>
            <person name="Lee S.J."/>
            <person name="Yim H.S."/>
            <person name="Lee J.H."/>
            <person name="Bhattacharya D."/>
            <person name="Yoon H.S."/>
        </authorList>
    </citation>
    <scope>NUCLEOTIDE SEQUENCE [LARGE SCALE GENOMIC DNA]</scope>
    <source>
        <strain evidence="2 3">SKKU-2015</strain>
        <tissue evidence="2">Whole body</tissue>
    </source>
</reference>
<name>A0A2V3IPG2_9FLOR</name>
<keyword evidence="3" id="KW-1185">Reference proteome</keyword>
<protein>
    <submittedName>
        <fullName evidence="2">Uncharacterized protein</fullName>
    </submittedName>
</protein>
<proteinExistence type="predicted"/>
<feature type="region of interest" description="Disordered" evidence="1">
    <location>
        <begin position="1"/>
        <end position="23"/>
    </location>
</feature>
<dbReference type="Proteomes" id="UP000247409">
    <property type="component" value="Unassembled WGS sequence"/>
</dbReference>
<dbReference type="EMBL" id="NBIV01000106">
    <property type="protein sequence ID" value="PXF43976.1"/>
    <property type="molecule type" value="Genomic_DNA"/>
</dbReference>
<evidence type="ECO:0000313" key="3">
    <source>
        <dbReference type="Proteomes" id="UP000247409"/>
    </source>
</evidence>
<dbReference type="AlphaFoldDB" id="A0A2V3IPG2"/>
<evidence type="ECO:0000256" key="1">
    <source>
        <dbReference type="SAM" id="MobiDB-lite"/>
    </source>
</evidence>
<gene>
    <name evidence="2" type="ORF">BWQ96_06286</name>
</gene>
<dbReference type="OrthoDB" id="5321at2759"/>
<organism evidence="2 3">
    <name type="scientific">Gracilariopsis chorda</name>
    <dbReference type="NCBI Taxonomy" id="448386"/>
    <lineage>
        <taxon>Eukaryota</taxon>
        <taxon>Rhodophyta</taxon>
        <taxon>Florideophyceae</taxon>
        <taxon>Rhodymeniophycidae</taxon>
        <taxon>Gracilariales</taxon>
        <taxon>Gracilariaceae</taxon>
        <taxon>Gracilariopsis</taxon>
    </lineage>
</organism>
<sequence>MAFVSPFASPLSRPSSRRALTTRRPAGFATVRTARMGLGEDGLKEDLDFAQQCIDEGCSIDAVQDVLTRLERRRAVLALEVTQIEEIMAVLAKENLGGDRNLIAQAMEAAVSIFSKANDDYPGVGQATNPWTLDPLKKQPKL</sequence>
<accession>A0A2V3IPG2</accession>
<comment type="caution">
    <text evidence="2">The sequence shown here is derived from an EMBL/GenBank/DDBJ whole genome shotgun (WGS) entry which is preliminary data.</text>
</comment>
<evidence type="ECO:0000313" key="2">
    <source>
        <dbReference type="EMBL" id="PXF43976.1"/>
    </source>
</evidence>